<accession>A0ABQ9IJD8</accession>
<protein>
    <recommendedName>
        <fullName evidence="1">DDE-1 domain-containing protein</fullName>
    </recommendedName>
</protein>
<proteinExistence type="predicted"/>
<sequence length="189" mass="21510">MQHLNPGRTSKLNCYIVKDYFAKLRDVMLEWDVADKSNLIYNVGEKGCKLTLHRQQQVFARKGVKRPRSMQVIVLTCGNVMGQFVSPVILFTGKLLKPEWEEKLPPGSNVVMTPKGSMTCETFSQWIDHFAKYKASGDRTLLIFDGASSHLDANIVSAADRHNLTLFCLHSNTTHELQPLDKSMFKFFE</sequence>
<dbReference type="Proteomes" id="UP001159363">
    <property type="component" value="Chromosome 1"/>
</dbReference>
<feature type="domain" description="DDE-1" evidence="1">
    <location>
        <begin position="72"/>
        <end position="188"/>
    </location>
</feature>
<evidence type="ECO:0000259" key="1">
    <source>
        <dbReference type="Pfam" id="PF03184"/>
    </source>
</evidence>
<keyword evidence="3" id="KW-1185">Reference proteome</keyword>
<organism evidence="2 3">
    <name type="scientific">Dryococelus australis</name>
    <dbReference type="NCBI Taxonomy" id="614101"/>
    <lineage>
        <taxon>Eukaryota</taxon>
        <taxon>Metazoa</taxon>
        <taxon>Ecdysozoa</taxon>
        <taxon>Arthropoda</taxon>
        <taxon>Hexapoda</taxon>
        <taxon>Insecta</taxon>
        <taxon>Pterygota</taxon>
        <taxon>Neoptera</taxon>
        <taxon>Polyneoptera</taxon>
        <taxon>Phasmatodea</taxon>
        <taxon>Verophasmatodea</taxon>
        <taxon>Anareolatae</taxon>
        <taxon>Phasmatidae</taxon>
        <taxon>Eurycanthinae</taxon>
        <taxon>Dryococelus</taxon>
    </lineage>
</organism>
<dbReference type="InterPro" id="IPR004875">
    <property type="entry name" value="DDE_SF_endonuclease_dom"/>
</dbReference>
<gene>
    <name evidence="2" type="ORF">PR048_001649</name>
</gene>
<evidence type="ECO:0000313" key="3">
    <source>
        <dbReference type="Proteomes" id="UP001159363"/>
    </source>
</evidence>
<evidence type="ECO:0000313" key="2">
    <source>
        <dbReference type="EMBL" id="KAJ8896305.1"/>
    </source>
</evidence>
<dbReference type="EMBL" id="JARBHB010000001">
    <property type="protein sequence ID" value="KAJ8896305.1"/>
    <property type="molecule type" value="Genomic_DNA"/>
</dbReference>
<reference evidence="2 3" key="1">
    <citation type="submission" date="2023-02" db="EMBL/GenBank/DDBJ databases">
        <title>LHISI_Scaffold_Assembly.</title>
        <authorList>
            <person name="Stuart O.P."/>
            <person name="Cleave R."/>
            <person name="Magrath M.J.L."/>
            <person name="Mikheyev A.S."/>
        </authorList>
    </citation>
    <scope>NUCLEOTIDE SEQUENCE [LARGE SCALE GENOMIC DNA]</scope>
    <source>
        <strain evidence="2">Daus_M_001</strain>
        <tissue evidence="2">Leg muscle</tissue>
    </source>
</reference>
<dbReference type="Pfam" id="PF03184">
    <property type="entry name" value="DDE_1"/>
    <property type="match status" value="1"/>
</dbReference>
<comment type="caution">
    <text evidence="2">The sequence shown here is derived from an EMBL/GenBank/DDBJ whole genome shotgun (WGS) entry which is preliminary data.</text>
</comment>
<name>A0ABQ9IJD8_9NEOP</name>